<dbReference type="Proteomes" id="UP001153332">
    <property type="component" value="Unassembled WGS sequence"/>
</dbReference>
<comment type="caution">
    <text evidence="1">The sequence shown here is derived from an EMBL/GenBank/DDBJ whole genome shotgun (WGS) entry which is preliminary data.</text>
</comment>
<sequence>MGSSTANISERLAALDGQIQELCDEAGNAGLSIGVLQKGEIIYNSHYGHRDLQTNMPPNNDTIYHLGSLTKALVTAGLGVLVTEGKLRWETPLLDLDIEPRFHQRNQDVESQATLMDALSHRMGLAMRMNAWAQMQQDLLLPPQQAINILGDLTKIADFRTTIKYNNWTYAMAVLLIERTTGKSVEEFMQETFFRPLGLKSTTFANPPTNNLAKPHITLADGTPFEVPNPRIGDGTLLCGAAGMKSSLHDLLRLYDSFLTAFNDQKKSGRSSTLDNPFKETNMLLTPHNKKGSTEYGLGWFLTELPSDIGWIGHNDGRVSRNPVIGRGAPPTKIAYHNGGMPGYLTSVHLIPETQTVIVILGNTLAFSDLPDYVGGLILNTILGATDEVDFLSLVRECKKTSIQGPLRTAAQLEAERKSGTSHRPLTHYEGRYINKMGNLVLDVRVSGSGLRMKLNNLPKTYYDLHHYHDDIFAWDCDRDAEAKRAMFPQLSVEFRKIYFQSDENGSIASIHWAYARDEPNGEVFVKAG</sequence>
<proteinExistence type="predicted"/>
<gene>
    <name evidence="1" type="ORF">O1611_g426</name>
</gene>
<keyword evidence="2" id="KW-1185">Reference proteome</keyword>
<accession>A0ACC2K0J6</accession>
<name>A0ACC2K0J6_9PEZI</name>
<protein>
    <submittedName>
        <fullName evidence="1">Uncharacterized protein</fullName>
    </submittedName>
</protein>
<organism evidence="1 2">
    <name type="scientific">Lasiodiplodia mahajangana</name>
    <dbReference type="NCBI Taxonomy" id="1108764"/>
    <lineage>
        <taxon>Eukaryota</taxon>
        <taxon>Fungi</taxon>
        <taxon>Dikarya</taxon>
        <taxon>Ascomycota</taxon>
        <taxon>Pezizomycotina</taxon>
        <taxon>Dothideomycetes</taxon>
        <taxon>Dothideomycetes incertae sedis</taxon>
        <taxon>Botryosphaeriales</taxon>
        <taxon>Botryosphaeriaceae</taxon>
        <taxon>Lasiodiplodia</taxon>
    </lineage>
</organism>
<reference evidence="1" key="1">
    <citation type="submission" date="2022-12" db="EMBL/GenBank/DDBJ databases">
        <title>Genome Sequence of Lasiodiplodia mahajangana.</title>
        <authorList>
            <person name="Buettner E."/>
        </authorList>
    </citation>
    <scope>NUCLEOTIDE SEQUENCE</scope>
    <source>
        <strain evidence="1">VT137</strain>
    </source>
</reference>
<evidence type="ECO:0000313" key="1">
    <source>
        <dbReference type="EMBL" id="KAJ8133195.1"/>
    </source>
</evidence>
<dbReference type="EMBL" id="JAPUUL010000036">
    <property type="protein sequence ID" value="KAJ8133195.1"/>
    <property type="molecule type" value="Genomic_DNA"/>
</dbReference>
<evidence type="ECO:0000313" key="2">
    <source>
        <dbReference type="Proteomes" id="UP001153332"/>
    </source>
</evidence>